<dbReference type="Proteomes" id="UP000228627">
    <property type="component" value="Unassembled WGS sequence"/>
</dbReference>
<comment type="caution">
    <text evidence="2">The sequence shown here is derived from an EMBL/GenBank/DDBJ whole genome shotgun (WGS) entry which is preliminary data.</text>
</comment>
<evidence type="ECO:0000313" key="2">
    <source>
        <dbReference type="EMBL" id="PJA21606.1"/>
    </source>
</evidence>
<protein>
    <recommendedName>
        <fullName evidence="4">Type II toxin-antitoxin system RelE/ParE family toxin</fullName>
    </recommendedName>
</protein>
<proteinExistence type="predicted"/>
<dbReference type="AlphaFoldDB" id="A0A2M7W5H2"/>
<evidence type="ECO:0000256" key="1">
    <source>
        <dbReference type="SAM" id="Phobius"/>
    </source>
</evidence>
<reference evidence="3" key="1">
    <citation type="submission" date="2017-09" db="EMBL/GenBank/DDBJ databases">
        <title>Depth-based differentiation of microbial function through sediment-hosted aquifers and enrichment of novel symbionts in the deep terrestrial subsurface.</title>
        <authorList>
            <person name="Probst A.J."/>
            <person name="Ladd B."/>
            <person name="Jarett J.K."/>
            <person name="Geller-Mcgrath D.E."/>
            <person name="Sieber C.M.K."/>
            <person name="Emerson J.B."/>
            <person name="Anantharaman K."/>
            <person name="Thomas B.C."/>
            <person name="Malmstrom R."/>
            <person name="Stieglmeier M."/>
            <person name="Klingl A."/>
            <person name="Woyke T."/>
            <person name="Ryan C.M."/>
            <person name="Banfield J.F."/>
        </authorList>
    </citation>
    <scope>NUCLEOTIDE SEQUENCE [LARGE SCALE GENOMIC DNA]</scope>
</reference>
<keyword evidence="1" id="KW-1133">Transmembrane helix</keyword>
<feature type="transmembrane region" description="Helical" evidence="1">
    <location>
        <begin position="87"/>
        <end position="104"/>
    </location>
</feature>
<dbReference type="InterPro" id="IPR009241">
    <property type="entry name" value="HigB-like"/>
</dbReference>
<dbReference type="Pfam" id="PF05973">
    <property type="entry name" value="Gp49"/>
    <property type="match status" value="1"/>
</dbReference>
<keyword evidence="1" id="KW-0812">Transmembrane</keyword>
<keyword evidence="1" id="KW-0472">Membrane</keyword>
<organism evidence="2 3">
    <name type="scientific">Candidatus Beckwithbacteria bacterium CG_4_10_14_0_2_um_filter_47_25</name>
    <dbReference type="NCBI Taxonomy" id="1974493"/>
    <lineage>
        <taxon>Bacteria</taxon>
        <taxon>Candidatus Beckwithiibacteriota</taxon>
    </lineage>
</organism>
<sequence length="128" mass="14779">GEAIFGKISVRINKMGRWKIQYYSSPSGQIPVYDFIESLPEDAQSKIHNSFELLAEFGIRLGQPHAKKVTGTPLWELRILGKNSLRFFYLAVAGQTFLMLHGFVKKSQKTPKQDLRLTLKRLKEWQNK</sequence>
<feature type="non-terminal residue" evidence="2">
    <location>
        <position position="1"/>
    </location>
</feature>
<name>A0A2M7W5H2_9BACT</name>
<evidence type="ECO:0000313" key="3">
    <source>
        <dbReference type="Proteomes" id="UP000228627"/>
    </source>
</evidence>
<accession>A0A2M7W5H2</accession>
<evidence type="ECO:0008006" key="4">
    <source>
        <dbReference type="Google" id="ProtNLM"/>
    </source>
</evidence>
<dbReference type="EMBL" id="PFQG01000151">
    <property type="protein sequence ID" value="PJA21606.1"/>
    <property type="molecule type" value="Genomic_DNA"/>
</dbReference>
<gene>
    <name evidence="2" type="ORF">COX59_03980</name>
</gene>